<dbReference type="Pfam" id="PF08013">
    <property type="entry name" value="GatZ_KbaZ-like"/>
    <property type="match status" value="1"/>
</dbReference>
<dbReference type="Gene3D" id="3.20.20.70">
    <property type="entry name" value="Aldolase class I"/>
    <property type="match status" value="1"/>
</dbReference>
<proteinExistence type="predicted"/>
<dbReference type="InterPro" id="IPR013785">
    <property type="entry name" value="Aldolase_TIM"/>
</dbReference>
<dbReference type="EMBL" id="UINC01043082">
    <property type="protein sequence ID" value="SVB46604.1"/>
    <property type="molecule type" value="Genomic_DNA"/>
</dbReference>
<evidence type="ECO:0000313" key="1">
    <source>
        <dbReference type="EMBL" id="SVB46604.1"/>
    </source>
</evidence>
<name>A0A382E944_9ZZZZ</name>
<accession>A0A382E944</accession>
<dbReference type="SUPFAM" id="SSF51569">
    <property type="entry name" value="Aldolase"/>
    <property type="match status" value="1"/>
</dbReference>
<dbReference type="AlphaFoldDB" id="A0A382E944"/>
<reference evidence="1" key="1">
    <citation type="submission" date="2018-05" db="EMBL/GenBank/DDBJ databases">
        <authorList>
            <person name="Lanie J.A."/>
            <person name="Ng W.-L."/>
            <person name="Kazmierczak K.M."/>
            <person name="Andrzejewski T.M."/>
            <person name="Davidsen T.M."/>
            <person name="Wayne K.J."/>
            <person name="Tettelin H."/>
            <person name="Glass J.I."/>
            <person name="Rusch D."/>
            <person name="Podicherti R."/>
            <person name="Tsui H.-C.T."/>
            <person name="Winkler M.E."/>
        </authorList>
    </citation>
    <scope>NUCLEOTIDE SEQUENCE</scope>
</reference>
<organism evidence="1">
    <name type="scientific">marine metagenome</name>
    <dbReference type="NCBI Taxonomy" id="408172"/>
    <lineage>
        <taxon>unclassified sequences</taxon>
        <taxon>metagenomes</taxon>
        <taxon>ecological metagenomes</taxon>
    </lineage>
</organism>
<evidence type="ECO:0008006" key="2">
    <source>
        <dbReference type="Google" id="ProtNLM"/>
    </source>
</evidence>
<sequence length="353" mass="40036">MKIQRQLNEYLTKHRSTLLGVGPMSLNCIDATIELANDYNIPLMLVASRRQIDSEVFGGGYVNGWTTPKFSRYVTDKDKKANVILARDHGGPWQNNKEKEAELSLSQAMESSKASYKVDIDAGFQILHIDPSIDIFGVPKVNVIIDRICELYEFCWSYAQQQGKEIIFEIGTEEQSETSSTLEELDYVLEIIFDFCQKNHLPKPTFVVAQTGTRVMETRNIGSFDTPIRVADEIPADILVPKMIEICKKFGVFLKQHNTDYLSDEALKWLPRLGIHSANVAPEFGIAETKALVKILETNGLESSSDEFLQLAFDSNQWEKWMLPNTKATDRDRAIIAGHYIFASAQFVEIKQR</sequence>
<dbReference type="GO" id="GO:0005975">
    <property type="term" value="P:carbohydrate metabolic process"/>
    <property type="evidence" value="ECO:0007669"/>
    <property type="project" value="InterPro"/>
</dbReference>
<dbReference type="InterPro" id="IPR012062">
    <property type="entry name" value="GatZ/KbaZ-like"/>
</dbReference>
<feature type="non-terminal residue" evidence="1">
    <location>
        <position position="353"/>
    </location>
</feature>
<gene>
    <name evidence="1" type="ORF">METZ01_LOCUS199458</name>
</gene>
<protein>
    <recommendedName>
        <fullName evidence="2">Tagatose-6-phosphate kinase</fullName>
    </recommendedName>
</protein>